<dbReference type="Pfam" id="PF00057">
    <property type="entry name" value="Ldl_recept_a"/>
    <property type="match status" value="5"/>
</dbReference>
<name>A0AAV7J8Q1_COTGL</name>
<evidence type="ECO:0000256" key="13">
    <source>
        <dbReference type="SAM" id="MobiDB-lite"/>
    </source>
</evidence>
<feature type="region of interest" description="Disordered" evidence="13">
    <location>
        <begin position="1351"/>
        <end position="1370"/>
    </location>
</feature>
<dbReference type="GO" id="GO:0043235">
    <property type="term" value="C:receptor complex"/>
    <property type="evidence" value="ECO:0007669"/>
    <property type="project" value="TreeGrafter"/>
</dbReference>
<feature type="compositionally biased region" description="Pro residues" evidence="13">
    <location>
        <begin position="607"/>
        <end position="639"/>
    </location>
</feature>
<feature type="domain" description="Peptidase S1" evidence="15">
    <location>
        <begin position="2131"/>
        <end position="2357"/>
    </location>
</feature>
<feature type="region of interest" description="Disordered" evidence="13">
    <location>
        <begin position="549"/>
        <end position="915"/>
    </location>
</feature>
<dbReference type="Gene3D" id="2.40.10.10">
    <property type="entry name" value="Trypsin-like serine proteases"/>
    <property type="match status" value="1"/>
</dbReference>
<evidence type="ECO:0000256" key="8">
    <source>
        <dbReference type="ARBA" id="ARBA00023136"/>
    </source>
</evidence>
<evidence type="ECO:0000256" key="7">
    <source>
        <dbReference type="ARBA" id="ARBA00022989"/>
    </source>
</evidence>
<feature type="region of interest" description="Disordered" evidence="13">
    <location>
        <begin position="46"/>
        <end position="70"/>
    </location>
</feature>
<evidence type="ECO:0000313" key="16">
    <source>
        <dbReference type="EMBL" id="KAH0568183.1"/>
    </source>
</evidence>
<feature type="compositionally biased region" description="Pro residues" evidence="13">
    <location>
        <begin position="713"/>
        <end position="735"/>
    </location>
</feature>
<dbReference type="InterPro" id="IPR036055">
    <property type="entry name" value="LDL_receptor-like_sf"/>
</dbReference>
<evidence type="ECO:0000256" key="10">
    <source>
        <dbReference type="ARBA" id="ARBA00023170"/>
    </source>
</evidence>
<reference evidence="16 17" key="1">
    <citation type="journal article" date="2021" name="J. Hered.">
        <title>A chromosome-level genome assembly of the parasitoid wasp, Cotesia glomerata (Hymenoptera: Braconidae).</title>
        <authorList>
            <person name="Pinto B.J."/>
            <person name="Weis J.J."/>
            <person name="Gamble T."/>
            <person name="Ode P.J."/>
            <person name="Paul R."/>
            <person name="Zaspel J.M."/>
        </authorList>
    </citation>
    <scope>NUCLEOTIDE SEQUENCE [LARGE SCALE GENOMIC DNA]</scope>
    <source>
        <strain evidence="16">CgM1</strain>
    </source>
</reference>
<dbReference type="InterPro" id="IPR023415">
    <property type="entry name" value="LDLR_class-A_CS"/>
</dbReference>
<dbReference type="PROSITE" id="PS50068">
    <property type="entry name" value="LDLRA_2"/>
    <property type="match status" value="5"/>
</dbReference>
<keyword evidence="10" id="KW-0675">Receptor</keyword>
<dbReference type="GO" id="GO:0004252">
    <property type="term" value="F:serine-type endopeptidase activity"/>
    <property type="evidence" value="ECO:0007669"/>
    <property type="project" value="InterPro"/>
</dbReference>
<comment type="caution">
    <text evidence="12">Lacks conserved residue(s) required for the propagation of feature annotation.</text>
</comment>
<dbReference type="EMBL" id="JAHXZJ010000001">
    <property type="protein sequence ID" value="KAH0568183.1"/>
    <property type="molecule type" value="Genomic_DNA"/>
</dbReference>
<evidence type="ECO:0000256" key="3">
    <source>
        <dbReference type="ARBA" id="ARBA00022692"/>
    </source>
</evidence>
<dbReference type="SUPFAM" id="SSF57424">
    <property type="entry name" value="LDL receptor-like module"/>
    <property type="match status" value="5"/>
</dbReference>
<comment type="caution">
    <text evidence="16">The sequence shown here is derived from an EMBL/GenBank/DDBJ whole genome shotgun (WGS) entry which is preliminary data.</text>
</comment>
<evidence type="ECO:0000256" key="11">
    <source>
        <dbReference type="ARBA" id="ARBA00023180"/>
    </source>
</evidence>
<evidence type="ECO:0000256" key="14">
    <source>
        <dbReference type="SAM" id="Phobius"/>
    </source>
</evidence>
<keyword evidence="7 14" id="KW-1133">Transmembrane helix</keyword>
<keyword evidence="2" id="KW-0645">Protease</keyword>
<evidence type="ECO:0000256" key="9">
    <source>
        <dbReference type="ARBA" id="ARBA00023157"/>
    </source>
</evidence>
<dbReference type="Gene3D" id="4.10.400.10">
    <property type="entry name" value="Low-density Lipoprotein Receptor"/>
    <property type="match status" value="5"/>
</dbReference>
<feature type="compositionally biased region" description="Basic and acidic residues" evidence="13">
    <location>
        <begin position="857"/>
        <end position="878"/>
    </location>
</feature>
<sequence length="2364" mass="261373">MFSCLTFRRVLGTYVNKGKAVSCKMSDLGTDNPAFSNADECLDSNTSKNLENSHTESVQQEHKDKSSVISNGNSFVSQHYVEPSQNNSDVQYKTETRIEVPGEEEKTSNTVKTNGVNGNSNNNDVSFLNTSVTSAQINDGKKEQIEAVNLELVSMKPYTGNNLQTKGQEACELPSDPYEEYFVPVNEHRKYISSSPSAEVETTVAGVRFDLGPGVGREGLSLRDPTAGLVDYSHWLNALRGEKLYVTKDKRTKSSYWRRIVCWTFGLTVLALALIIAILAATGVILTQEATQPLDNDHQRSLDNVNTAGSKEFIKNPPASPPPETSTFPPWQTTDESMLKTVPEAVEGSIWLDNLIWNDDLMNAKSRVYRSTAMEIENSLRDMILPVGSITVVKVYNITNSGQVMFRIGYPPTPTPEMLQESIEKRLRENSNMIGKYHLRRLNVKRLIDECQYGYLNCSGVCKFDYIHAVFNCEDDYLSDVSLDADEPNSMSNGDMVQGRGRIPDHPFEAEDHDHWMDHHYHEHEGLVTEPKINPINEPQFGSTVKLETDSKSHFEPVAEPAPEPTAEPTSKSTVESEISGEPFPEPEPKSVVPEPSVVSESEPEPIAEPSPEPVAEPTPEPVAEPTPEPIAEPTPEPSAEPSLEPIAEPTPEPSAEPNLEPIAEPTPEPSAEPSLEPNAEPTPEPSAEPSLEPIAEPTPEPSAELSLEPIAEPTPEPNAEPTPEPSAKPTPEPSAKPSLEPIAEPTLEPSAEPTPESSAKPSPEPITEPTPEPVIEPSPEPIAEPTPEPIAEPTPEPIAEPTPEPIAEPTPEPIAEPTPEQAVKPTAKPEAIAKSTEESQPKTEPVAEPTTEPEPIAEHKLTLDKSTEGPKDSELDFSKVIPVEPEQMAKSQLGSDILSKRPSEIKSETSSTPVNKFEKFDSEVSREPNFEMELSSKLTLKPDVFEDLTTIEPLPVIPLLPITDDNSLLDNSKEIHEMLPTAIPEISDHHRLIDEKSSESIRPVELENEDSTMNSPVNSSSKETESSTIIVENSTTEVNTPETHHLDFIITTPETKIQELNDSNTVNQVPDSGLPGMPDSIIKNENSLNDSVNNSMPSSNDPTMTPQSIPERIDPYLLIKQTLAAAKSNERLNSSIISSNIPSSVMPNETSENSSGGSTVVYEKTHEGMSPFLPEIIYEKDTTKKSPRLDKDEQHYPNPFEPNVEDVIMHNLDSKTDTLITLNHDVNGTQFTDLVNKINESHGAQQTETSHKEDASTVDMMTTMTTTLLNTQTNLAMTKEPVVDAKDLEVRHFDGMITGEVMNDMHVEQGNDSNANDDRLRENIGIKVADDPVNITAMLQEREQSDDPMINSQLTTFDDGKSVPLIEKDDDKSDLHNKFEENAVEDQYNDIIEERISKKIESSGLKSSKKNLLAVEPKMKSTTAKNSETTVTIDNTTLGSISDVDSAKPLLKVTTEETVKDKIDDSSKFTTETPIMPVEIQQDISTTEITEKVESTMMSNLDNIVTNVPETTTPMSLIESKMTTNQTPIMPSEFMTTEISTSEKMPQTPDSTSESTESTTESMQQDKDITTEAPKVSTVGFDNIKPVSELIFDDPEPEMYDHSKFFTTTEPALMDYTLMDKLVPEDLSEELLKIIPLDADDVTEKALMETTKVPEMQVTDTTDISMSTVEQDMSSVPRLKIVEITSVSQPPLMQNHSSIINATTVSQTQQTEQMNSRMNNLPSSHSTPDVIPVHEAIEDDEENPMIIPFSRMKNIQPLLNATTEVKEEKEGEQSKETTIHNIVSSTVATIQTSSPDEKSTSMFKFSKCNIGQFQCVNGTSRDGAYCVNLSSKCDSENDCSDGSDELNCEDEGCPGNFQCKSGQCLGRHLVCNGIVDCDDRSDEYNCEEWACHFDEFKCPNGRCIPDLWRCNGRPDCEDHRDEYSCSKSCGNDEYLCPSENWCIPQTWRCNGVSECANGEDEKLCDCSLDQFKCQTGGCVTLDQVCDGIEHCPDRSDEWNCLLANTTNLTQKNSDDDERLVPTGQPMLLKIKKFDNKHYPICADNWTKNHSDLYCRLLGYFGSETTESVEQNDLVKILRLKEVKESHYQDTTNLIAELELSDNCPSKQFVKVSCQEFSCGSLDNEGPTARLVGGTPAGEGQWSSVALLKEIKSGTACTASVLGPMHALASYSCIHKHRQSNNWEIYTGRDLQKSTQVKNIIPYPQVKYNQFLYNDDIALIQLEEPLVFSRNVSAVCLPNQQFQPRALCVTAGWGFPLNGEINLKLKFLPIPIYNSEECNATSHYAGFITKSNICAGFTGADKGTCYNDEGAPLMCASETGRWELQGLLSHHSRCSRDHPAIYSSLSPAISWLQHSIPALQNRIQ</sequence>
<feature type="region of interest" description="Disordered" evidence="13">
    <location>
        <begin position="1538"/>
        <end position="1575"/>
    </location>
</feature>
<keyword evidence="4" id="KW-0677">Repeat</keyword>
<protein>
    <recommendedName>
        <fullName evidence="15">Peptidase S1 domain-containing protein</fullName>
    </recommendedName>
</protein>
<feature type="compositionally biased region" description="Low complexity" evidence="13">
    <location>
        <begin position="590"/>
        <end position="601"/>
    </location>
</feature>
<dbReference type="PANTHER" id="PTHR22722">
    <property type="entry name" value="LOW-DENSITY LIPOPROTEIN RECEPTOR-RELATED PROTEIN 2-RELATED"/>
    <property type="match status" value="1"/>
</dbReference>
<dbReference type="CDD" id="cd00112">
    <property type="entry name" value="LDLa"/>
    <property type="match status" value="5"/>
</dbReference>
<feature type="compositionally biased region" description="Pro residues" evidence="13">
    <location>
        <begin position="763"/>
        <end position="817"/>
    </location>
</feature>
<feature type="disulfide bond" evidence="12">
    <location>
        <begin position="1872"/>
        <end position="1887"/>
    </location>
</feature>
<gene>
    <name evidence="16" type="ORF">KQX54_019459</name>
</gene>
<keyword evidence="11" id="KW-0325">Glycoprotein</keyword>
<dbReference type="SMART" id="SM00192">
    <property type="entry name" value="LDLa"/>
    <property type="match status" value="5"/>
</dbReference>
<dbReference type="SMART" id="SM00020">
    <property type="entry name" value="Tryp_SPc"/>
    <property type="match status" value="1"/>
</dbReference>
<dbReference type="Proteomes" id="UP000826195">
    <property type="component" value="Unassembled WGS sequence"/>
</dbReference>
<feature type="disulfide bond" evidence="12">
    <location>
        <begin position="1911"/>
        <end position="1926"/>
    </location>
</feature>
<evidence type="ECO:0000313" key="17">
    <source>
        <dbReference type="Proteomes" id="UP000826195"/>
    </source>
</evidence>
<feature type="compositionally biased region" description="Low complexity" evidence="13">
    <location>
        <begin position="843"/>
        <end position="855"/>
    </location>
</feature>
<evidence type="ECO:0000256" key="12">
    <source>
        <dbReference type="PROSITE-ProRule" id="PRU00124"/>
    </source>
</evidence>
<dbReference type="Pfam" id="PF00089">
    <property type="entry name" value="Trypsin"/>
    <property type="match status" value="1"/>
</dbReference>
<dbReference type="PROSITE" id="PS50240">
    <property type="entry name" value="TRYPSIN_DOM"/>
    <property type="match status" value="1"/>
</dbReference>
<feature type="region of interest" description="Disordered" evidence="13">
    <location>
        <begin position="101"/>
        <end position="124"/>
    </location>
</feature>
<dbReference type="PROSITE" id="PS01209">
    <property type="entry name" value="LDLRA_1"/>
    <property type="match status" value="4"/>
</dbReference>
<dbReference type="InterPro" id="IPR009003">
    <property type="entry name" value="Peptidase_S1_PA"/>
</dbReference>
<dbReference type="InterPro" id="IPR036772">
    <property type="entry name" value="SRCR-like_dom_sf"/>
</dbReference>
<feature type="region of interest" description="Disordered" evidence="13">
    <location>
        <begin position="309"/>
        <end position="332"/>
    </location>
</feature>
<proteinExistence type="predicted"/>
<evidence type="ECO:0000256" key="2">
    <source>
        <dbReference type="ARBA" id="ARBA00022670"/>
    </source>
</evidence>
<organism evidence="16 17">
    <name type="scientific">Cotesia glomerata</name>
    <name type="common">Lepidopteran parasitic wasp</name>
    <name type="synonym">Apanteles glomeratus</name>
    <dbReference type="NCBI Taxonomy" id="32391"/>
    <lineage>
        <taxon>Eukaryota</taxon>
        <taxon>Metazoa</taxon>
        <taxon>Ecdysozoa</taxon>
        <taxon>Arthropoda</taxon>
        <taxon>Hexapoda</taxon>
        <taxon>Insecta</taxon>
        <taxon>Pterygota</taxon>
        <taxon>Neoptera</taxon>
        <taxon>Endopterygota</taxon>
        <taxon>Hymenoptera</taxon>
        <taxon>Apocrita</taxon>
        <taxon>Ichneumonoidea</taxon>
        <taxon>Braconidae</taxon>
        <taxon>Microgastrinae</taxon>
        <taxon>Cotesia</taxon>
    </lineage>
</organism>
<feature type="compositionally biased region" description="Low complexity" evidence="13">
    <location>
        <begin position="108"/>
        <end position="123"/>
    </location>
</feature>
<feature type="disulfide bond" evidence="12">
    <location>
        <begin position="1950"/>
        <end position="1965"/>
    </location>
</feature>
<feature type="compositionally biased region" description="Basic and acidic residues" evidence="13">
    <location>
        <begin position="51"/>
        <end position="66"/>
    </location>
</feature>
<evidence type="ECO:0000256" key="6">
    <source>
        <dbReference type="ARBA" id="ARBA00022825"/>
    </source>
</evidence>
<dbReference type="PRINTS" id="PR00261">
    <property type="entry name" value="LDLRECEPTOR"/>
</dbReference>
<dbReference type="SUPFAM" id="SSF50494">
    <property type="entry name" value="Trypsin-like serine proteases"/>
    <property type="match status" value="1"/>
</dbReference>
<dbReference type="CDD" id="cd00190">
    <property type="entry name" value="Tryp_SPc"/>
    <property type="match status" value="1"/>
</dbReference>
<feature type="compositionally biased region" description="Low complexity" evidence="13">
    <location>
        <begin position="1552"/>
        <end position="1563"/>
    </location>
</feature>
<feature type="disulfide bond" evidence="12">
    <location>
        <begin position="1892"/>
        <end position="1904"/>
    </location>
</feature>
<evidence type="ECO:0000259" key="15">
    <source>
        <dbReference type="PROSITE" id="PS50240"/>
    </source>
</evidence>
<dbReference type="SUPFAM" id="SSF56487">
    <property type="entry name" value="SRCR-like"/>
    <property type="match status" value="1"/>
</dbReference>
<evidence type="ECO:0000256" key="1">
    <source>
        <dbReference type="ARBA" id="ARBA00004167"/>
    </source>
</evidence>
<feature type="compositionally biased region" description="Basic and acidic residues" evidence="13">
    <location>
        <begin position="899"/>
        <end position="908"/>
    </location>
</feature>
<dbReference type="GO" id="GO:0005041">
    <property type="term" value="F:low-density lipoprotein particle receptor activity"/>
    <property type="evidence" value="ECO:0007669"/>
    <property type="project" value="TreeGrafter"/>
</dbReference>
<keyword evidence="9 12" id="KW-1015">Disulfide bond</keyword>
<keyword evidence="8 14" id="KW-0472">Membrane</keyword>
<dbReference type="Pfam" id="PF15494">
    <property type="entry name" value="SRCR_2"/>
    <property type="match status" value="1"/>
</dbReference>
<feature type="disulfide bond" evidence="12">
    <location>
        <begin position="1986"/>
        <end position="2001"/>
    </location>
</feature>
<dbReference type="InterPro" id="IPR001190">
    <property type="entry name" value="SRCR"/>
</dbReference>
<keyword evidence="3 14" id="KW-0812">Transmembrane</keyword>
<dbReference type="InterPro" id="IPR043504">
    <property type="entry name" value="Peptidase_S1_PA_chymotrypsin"/>
</dbReference>
<feature type="disulfide bond" evidence="12">
    <location>
        <begin position="1860"/>
        <end position="1878"/>
    </location>
</feature>
<feature type="compositionally biased region" description="Low complexity" evidence="13">
    <location>
        <begin position="688"/>
        <end position="698"/>
    </location>
</feature>
<feature type="disulfide bond" evidence="12">
    <location>
        <begin position="1967"/>
        <end position="1979"/>
    </location>
</feature>
<feature type="disulfide bond" evidence="12">
    <location>
        <begin position="1834"/>
        <end position="1849"/>
    </location>
</feature>
<evidence type="ECO:0000256" key="4">
    <source>
        <dbReference type="ARBA" id="ARBA00022737"/>
    </source>
</evidence>
<keyword evidence="17" id="KW-1185">Reference proteome</keyword>
<feature type="disulfide bond" evidence="12">
    <location>
        <begin position="1899"/>
        <end position="1917"/>
    </location>
</feature>
<keyword evidence="6" id="KW-0720">Serine protease</keyword>
<comment type="subcellular location">
    <subcellularLocation>
        <location evidence="1">Membrane</location>
        <topology evidence="1">Single-pass membrane protein</topology>
    </subcellularLocation>
</comment>
<dbReference type="InterPro" id="IPR001254">
    <property type="entry name" value="Trypsin_dom"/>
</dbReference>
<dbReference type="PANTHER" id="PTHR22722:SF5">
    <property type="entry name" value="LOW-DENSITY LIPOPROTEIN RECEPTOR-RELATED PROTEIN 1B"/>
    <property type="match status" value="1"/>
</dbReference>
<feature type="transmembrane region" description="Helical" evidence="14">
    <location>
        <begin position="260"/>
        <end position="286"/>
    </location>
</feature>
<dbReference type="InterPro" id="IPR051221">
    <property type="entry name" value="LDLR-related"/>
</dbReference>
<dbReference type="InterPro" id="IPR002172">
    <property type="entry name" value="LDrepeatLR_classA_rpt"/>
</dbReference>
<dbReference type="GO" id="GO:0005886">
    <property type="term" value="C:plasma membrane"/>
    <property type="evidence" value="ECO:0007669"/>
    <property type="project" value="TreeGrafter"/>
</dbReference>
<feature type="region of interest" description="Disordered" evidence="13">
    <location>
        <begin position="999"/>
        <end position="1029"/>
    </location>
</feature>
<dbReference type="GO" id="GO:0006508">
    <property type="term" value="P:proteolysis"/>
    <property type="evidence" value="ECO:0007669"/>
    <property type="project" value="UniProtKB-KW"/>
</dbReference>
<keyword evidence="5" id="KW-0378">Hydrolase</keyword>
<feature type="compositionally biased region" description="Polar residues" evidence="13">
    <location>
        <begin position="1538"/>
        <end position="1551"/>
    </location>
</feature>
<accession>A0AAV7J8Q1</accession>
<evidence type="ECO:0000256" key="5">
    <source>
        <dbReference type="ARBA" id="ARBA00022801"/>
    </source>
</evidence>
<feature type="disulfide bond" evidence="12">
    <location>
        <begin position="1974"/>
        <end position="1992"/>
    </location>
</feature>
<feature type="compositionally biased region" description="Basic and acidic residues" evidence="13">
    <location>
        <begin position="1359"/>
        <end position="1370"/>
    </location>
</feature>